<evidence type="ECO:0000259" key="2">
    <source>
        <dbReference type="Pfam" id="PF08240"/>
    </source>
</evidence>
<keyword evidence="4" id="KW-1185">Reference proteome</keyword>
<evidence type="ECO:0000313" key="3">
    <source>
        <dbReference type="EMBL" id="KAF5345143.1"/>
    </source>
</evidence>
<dbReference type="AlphaFoldDB" id="A0A8H5CQE9"/>
<dbReference type="Pfam" id="PF08240">
    <property type="entry name" value="ADH_N"/>
    <property type="match status" value="1"/>
</dbReference>
<dbReference type="InterPro" id="IPR011032">
    <property type="entry name" value="GroES-like_sf"/>
</dbReference>
<dbReference type="InterPro" id="IPR047122">
    <property type="entry name" value="Trans-enoyl_RdTase-like"/>
</dbReference>
<feature type="region of interest" description="Disordered" evidence="1">
    <location>
        <begin position="746"/>
        <end position="766"/>
    </location>
</feature>
<feature type="compositionally biased region" description="Low complexity" evidence="1">
    <location>
        <begin position="536"/>
        <end position="548"/>
    </location>
</feature>
<dbReference type="EMBL" id="JAACJM010000114">
    <property type="protein sequence ID" value="KAF5345143.1"/>
    <property type="molecule type" value="Genomic_DNA"/>
</dbReference>
<dbReference type="InterPro" id="IPR013154">
    <property type="entry name" value="ADH-like_N"/>
</dbReference>
<sequence length="773" mass="84755">MSLRVDSEGLETPELRPNQGQEQEQATLGDGQVLLKHEYAAMIPFDTYVNDFGYITPNFPMIFGFSAAGTIVEVGSGVGDLKVGDKVTAFTYGESQLKGTQEYSVQPRHVCAKIPDYLSKRPAQSLTTSSRLSVLSSTQFTSPFPSLLHSPHRPPLLSHIPLSSFMEVVRAPDSTPSSFYMLQEVGNIVTSSTGKSDGKIDLVLDCISTETTLGTIGKFISPLGKLAILLPVKEGDNVCGDEKMNINPSQFPEKMQGLILKEMTLYGVRTFLCAANGYLRTKILPELLEAGIIKPNKIRLIDESSVSLRISKIEWVLCGRHAAIRAPCPQSLFVLFQMLKSHGIECWISKRAKPGSSSGIPHGGAVIQVDDGVTVIQTTITLPVRSGVALDYHELYWRKAEDADAQSYWCTVRWTSGKGKQIMVKKIWMSRSIPESQTRSTGDDRKSIRSLPPIYALRTTDDWGTIRLELQRIQGDVKLKKVLPISESIHDSDAVDFVLEDQRPSCVFVFRFERMKDSGNLGEQAEYGRGRKRTRPSASTSPSPSPESTSRDSDDHRPTQRQRVRQNSSAKRLSSLSMDESDIDAYGDLDGSSLESRPSNVTVAGGEHDSDLDAEGDPEEDIDGSAASILLSLTVEQLTEMQRVQKSPSMPPIPLASGFHEEAYEQQLGFRFDNTVVSPSTIIPTFSPLQSSLNSLATSANPLHLVESASDPSLGLLPLVHEDPRSSVENMLLPSDGSISAIHPFGASSGGSGNSNEEQNPMIMPPMQWYTFR</sequence>
<dbReference type="Proteomes" id="UP000559256">
    <property type="component" value="Unassembled WGS sequence"/>
</dbReference>
<organism evidence="3 4">
    <name type="scientific">Tetrapyrgos nigripes</name>
    <dbReference type="NCBI Taxonomy" id="182062"/>
    <lineage>
        <taxon>Eukaryota</taxon>
        <taxon>Fungi</taxon>
        <taxon>Dikarya</taxon>
        <taxon>Basidiomycota</taxon>
        <taxon>Agaricomycotina</taxon>
        <taxon>Agaricomycetes</taxon>
        <taxon>Agaricomycetidae</taxon>
        <taxon>Agaricales</taxon>
        <taxon>Marasmiineae</taxon>
        <taxon>Marasmiaceae</taxon>
        <taxon>Tetrapyrgos</taxon>
    </lineage>
</organism>
<name>A0A8H5CQE9_9AGAR</name>
<comment type="caution">
    <text evidence="3">The sequence shown here is derived from an EMBL/GenBank/DDBJ whole genome shotgun (WGS) entry which is preliminary data.</text>
</comment>
<dbReference type="PANTHER" id="PTHR45348:SF3">
    <property type="entry name" value="ENOYL REDUCTASE (ER) DOMAIN-CONTAINING PROTEIN"/>
    <property type="match status" value="1"/>
</dbReference>
<dbReference type="SUPFAM" id="SSF50129">
    <property type="entry name" value="GroES-like"/>
    <property type="match status" value="1"/>
</dbReference>
<dbReference type="GO" id="GO:0016651">
    <property type="term" value="F:oxidoreductase activity, acting on NAD(P)H"/>
    <property type="evidence" value="ECO:0007669"/>
    <property type="project" value="InterPro"/>
</dbReference>
<protein>
    <recommendedName>
        <fullName evidence="2">Alcohol dehydrogenase-like N-terminal domain-containing protein</fullName>
    </recommendedName>
</protein>
<accession>A0A8H5CQE9</accession>
<feature type="compositionally biased region" description="Basic and acidic residues" evidence="1">
    <location>
        <begin position="549"/>
        <end position="558"/>
    </location>
</feature>
<reference evidence="3 4" key="1">
    <citation type="journal article" date="2020" name="ISME J.">
        <title>Uncovering the hidden diversity of litter-decomposition mechanisms in mushroom-forming fungi.</title>
        <authorList>
            <person name="Floudas D."/>
            <person name="Bentzer J."/>
            <person name="Ahren D."/>
            <person name="Johansson T."/>
            <person name="Persson P."/>
            <person name="Tunlid A."/>
        </authorList>
    </citation>
    <scope>NUCLEOTIDE SEQUENCE [LARGE SCALE GENOMIC DNA]</scope>
    <source>
        <strain evidence="3 4">CBS 291.85</strain>
    </source>
</reference>
<feature type="compositionally biased region" description="Polar residues" evidence="1">
    <location>
        <begin position="565"/>
        <end position="578"/>
    </location>
</feature>
<evidence type="ECO:0000256" key="1">
    <source>
        <dbReference type="SAM" id="MobiDB-lite"/>
    </source>
</evidence>
<feature type="region of interest" description="Disordered" evidence="1">
    <location>
        <begin position="1"/>
        <end position="26"/>
    </location>
</feature>
<gene>
    <name evidence="3" type="ORF">D9758_009696</name>
</gene>
<feature type="domain" description="Alcohol dehydrogenase-like N-terminal" evidence="2">
    <location>
        <begin position="29"/>
        <end position="115"/>
    </location>
</feature>
<dbReference type="Gene3D" id="3.90.180.10">
    <property type="entry name" value="Medium-chain alcohol dehydrogenases, catalytic domain"/>
    <property type="match status" value="1"/>
</dbReference>
<feature type="region of interest" description="Disordered" evidence="1">
    <location>
        <begin position="521"/>
        <end position="622"/>
    </location>
</feature>
<feature type="compositionally biased region" description="Acidic residues" evidence="1">
    <location>
        <begin position="612"/>
        <end position="622"/>
    </location>
</feature>
<dbReference type="PANTHER" id="PTHR45348">
    <property type="entry name" value="HYPOTHETICAL OXIDOREDUCTASE (EUROFUNG)"/>
    <property type="match status" value="1"/>
</dbReference>
<feature type="compositionally biased region" description="Polar residues" evidence="1">
    <location>
        <begin position="593"/>
        <end position="602"/>
    </location>
</feature>
<evidence type="ECO:0000313" key="4">
    <source>
        <dbReference type="Proteomes" id="UP000559256"/>
    </source>
</evidence>
<proteinExistence type="predicted"/>
<dbReference type="OrthoDB" id="9992527at2759"/>